<dbReference type="EMBL" id="MHRI01000030">
    <property type="protein sequence ID" value="OHA20397.1"/>
    <property type="molecule type" value="Genomic_DNA"/>
</dbReference>
<dbReference type="Proteomes" id="UP000178121">
    <property type="component" value="Unassembled WGS sequence"/>
</dbReference>
<dbReference type="InterPro" id="IPR036291">
    <property type="entry name" value="NAD(P)-bd_dom_sf"/>
</dbReference>
<dbReference type="Pfam" id="PF13561">
    <property type="entry name" value="adh_short_C2"/>
    <property type="match status" value="1"/>
</dbReference>
<dbReference type="PANTHER" id="PTHR42760">
    <property type="entry name" value="SHORT-CHAIN DEHYDROGENASES/REDUCTASES FAMILY MEMBER"/>
    <property type="match status" value="1"/>
</dbReference>
<evidence type="ECO:0000313" key="4">
    <source>
        <dbReference type="Proteomes" id="UP000178121"/>
    </source>
</evidence>
<reference evidence="3 4" key="1">
    <citation type="journal article" date="2016" name="Nat. Commun.">
        <title>Thousands of microbial genomes shed light on interconnected biogeochemical processes in an aquifer system.</title>
        <authorList>
            <person name="Anantharaman K."/>
            <person name="Brown C.T."/>
            <person name="Hug L.A."/>
            <person name="Sharon I."/>
            <person name="Castelle C.J."/>
            <person name="Probst A.J."/>
            <person name="Thomas B.C."/>
            <person name="Singh A."/>
            <person name="Wilkins M.J."/>
            <person name="Karaoz U."/>
            <person name="Brodie E.L."/>
            <person name="Williams K.H."/>
            <person name="Hubbard S.S."/>
            <person name="Banfield J.F."/>
        </authorList>
    </citation>
    <scope>NUCLEOTIDE SEQUENCE [LARGE SCALE GENOMIC DNA]</scope>
</reference>
<organism evidence="3 4">
    <name type="scientific">Candidatus Taylorbacteria bacterium RIFCSPHIGHO2_01_FULL_51_15</name>
    <dbReference type="NCBI Taxonomy" id="1802304"/>
    <lineage>
        <taxon>Bacteria</taxon>
        <taxon>Candidatus Tayloriibacteriota</taxon>
    </lineage>
</organism>
<evidence type="ECO:0008006" key="5">
    <source>
        <dbReference type="Google" id="ProtNLM"/>
    </source>
</evidence>
<dbReference type="PANTHER" id="PTHR42760:SF133">
    <property type="entry name" value="3-OXOACYL-[ACYL-CARRIER-PROTEIN] REDUCTASE"/>
    <property type="match status" value="1"/>
</dbReference>
<dbReference type="PRINTS" id="PR00081">
    <property type="entry name" value="GDHRDH"/>
</dbReference>
<dbReference type="SUPFAM" id="SSF51735">
    <property type="entry name" value="NAD(P)-binding Rossmann-fold domains"/>
    <property type="match status" value="1"/>
</dbReference>
<comment type="similarity">
    <text evidence="1">Belongs to the short-chain dehydrogenases/reductases (SDR) family.</text>
</comment>
<sequence length="253" mass="27082">MRNPFDIKGRVIILTGASGFLGSGYAKFLREAGAEVIGWDRTGGKGIEAVDITDEGQVAKAVGTIVEKHGRIDALINNAAMNPAVGSEESKNMFVPVEDYPISLWKEELEVNLTGMFICIKAVVPWMKKGKGGSIINVASEVSSIAHDHRVYNTEGKYKSPAYIASKTGVVGLTRSMAAQLGVHGIRVNAFSPGGVRNEKMPADFVRRFGESNMLGRMAEPGEYNGIMQFLCSDASSFMTGANLTADGGKSAW</sequence>
<evidence type="ECO:0000256" key="1">
    <source>
        <dbReference type="ARBA" id="ARBA00006484"/>
    </source>
</evidence>
<comment type="caution">
    <text evidence="3">The sequence shown here is derived from an EMBL/GenBank/DDBJ whole genome shotgun (WGS) entry which is preliminary data.</text>
</comment>
<dbReference type="Gene3D" id="3.40.50.720">
    <property type="entry name" value="NAD(P)-binding Rossmann-like Domain"/>
    <property type="match status" value="1"/>
</dbReference>
<accession>A0A1G2M924</accession>
<dbReference type="PRINTS" id="PR00080">
    <property type="entry name" value="SDRFAMILY"/>
</dbReference>
<keyword evidence="2" id="KW-0560">Oxidoreductase</keyword>
<dbReference type="GO" id="GO:0016616">
    <property type="term" value="F:oxidoreductase activity, acting on the CH-OH group of donors, NAD or NADP as acceptor"/>
    <property type="evidence" value="ECO:0007669"/>
    <property type="project" value="TreeGrafter"/>
</dbReference>
<dbReference type="InterPro" id="IPR002347">
    <property type="entry name" value="SDR_fam"/>
</dbReference>
<evidence type="ECO:0000256" key="2">
    <source>
        <dbReference type="ARBA" id="ARBA00023002"/>
    </source>
</evidence>
<proteinExistence type="inferred from homology"/>
<name>A0A1G2M924_9BACT</name>
<protein>
    <recommendedName>
        <fullName evidence="5">SDR family oxidoreductase</fullName>
    </recommendedName>
</protein>
<dbReference type="AlphaFoldDB" id="A0A1G2M924"/>
<evidence type="ECO:0000313" key="3">
    <source>
        <dbReference type="EMBL" id="OHA20397.1"/>
    </source>
</evidence>
<gene>
    <name evidence="3" type="ORF">A2849_01305</name>
</gene>